<dbReference type="EMBL" id="JAHLZN010000008">
    <property type="protein sequence ID" value="MBU6113562.1"/>
    <property type="molecule type" value="Genomic_DNA"/>
</dbReference>
<keyword evidence="1" id="KW-0812">Transmembrane</keyword>
<keyword evidence="3" id="KW-1185">Reference proteome</keyword>
<reference evidence="2 3" key="1">
    <citation type="submission" date="2021-06" db="EMBL/GenBank/DDBJ databases">
        <title>Staphylococcus lentus K169 genome sequencing.</title>
        <authorList>
            <person name="Sundareshan S."/>
            <person name="Akhila D.S."/>
            <person name="Prachi D."/>
            <person name="Sivakumar R."/>
            <person name="Rajendhran J."/>
            <person name="Isloor S."/>
            <person name="Hegde N.R."/>
        </authorList>
    </citation>
    <scope>NUCLEOTIDE SEQUENCE [LARGE SCALE GENOMIC DNA]</scope>
    <source>
        <strain evidence="2 3">K169</strain>
    </source>
</reference>
<proteinExistence type="predicted"/>
<comment type="caution">
    <text evidence="2">The sequence shown here is derived from an EMBL/GenBank/DDBJ whole genome shotgun (WGS) entry which is preliminary data.</text>
</comment>
<accession>A0ABS6GVT0</accession>
<evidence type="ECO:0000256" key="1">
    <source>
        <dbReference type="SAM" id="Phobius"/>
    </source>
</evidence>
<feature type="transmembrane region" description="Helical" evidence="1">
    <location>
        <begin position="60"/>
        <end position="80"/>
    </location>
</feature>
<evidence type="ECO:0000313" key="2">
    <source>
        <dbReference type="EMBL" id="MBU6113562.1"/>
    </source>
</evidence>
<evidence type="ECO:0000313" key="3">
    <source>
        <dbReference type="Proteomes" id="UP000770161"/>
    </source>
</evidence>
<name>A0ABS6GVT0_MAMLE</name>
<feature type="transmembrane region" description="Helical" evidence="1">
    <location>
        <begin position="28"/>
        <end position="48"/>
    </location>
</feature>
<keyword evidence="1" id="KW-0472">Membrane</keyword>
<feature type="transmembrane region" description="Helical" evidence="1">
    <location>
        <begin position="7"/>
        <end position="22"/>
    </location>
</feature>
<organism evidence="2 3">
    <name type="scientific">Mammaliicoccus lentus</name>
    <name type="common">Staphylococcus lentus</name>
    <dbReference type="NCBI Taxonomy" id="42858"/>
    <lineage>
        <taxon>Bacteria</taxon>
        <taxon>Bacillati</taxon>
        <taxon>Bacillota</taxon>
        <taxon>Bacilli</taxon>
        <taxon>Bacillales</taxon>
        <taxon>Staphylococcaceae</taxon>
        <taxon>Mammaliicoccus</taxon>
    </lineage>
</organism>
<feature type="transmembrane region" description="Helical" evidence="1">
    <location>
        <begin position="86"/>
        <end position="102"/>
    </location>
</feature>
<dbReference type="Proteomes" id="UP000770161">
    <property type="component" value="Unassembled WGS sequence"/>
</dbReference>
<keyword evidence="1" id="KW-1133">Transmembrane helix</keyword>
<protein>
    <submittedName>
        <fullName evidence="2">Uncharacterized protein</fullName>
    </submittedName>
</protein>
<gene>
    <name evidence="2" type="ORF">KQ656_06310</name>
</gene>
<sequence length="115" mass="13342">MLSKIKYLISLTLFIMFCGWVISDSIDWLALIFIIFFMTIFLFVFQIRDESFRTFKVKDALIYILPFIIISTVIHFLVPIGATRNILLVSLAVILVIIQLVIKKRKKNATSKPTK</sequence>
<dbReference type="RefSeq" id="WP_194200456.1">
    <property type="nucleotide sequence ID" value="NZ_JADGLT010000087.1"/>
</dbReference>